<dbReference type="PANTHER" id="PTHR22916:SF67">
    <property type="entry name" value="COLANIC ACID BIOSYNTHESIS GLYCOSYL TRANSFERASE WCAE-RELATED"/>
    <property type="match status" value="1"/>
</dbReference>
<comment type="caution">
    <text evidence="2">The sequence shown here is derived from an EMBL/GenBank/DDBJ whole genome shotgun (WGS) entry which is preliminary data.</text>
</comment>
<keyword evidence="3" id="KW-1185">Reference proteome</keyword>
<protein>
    <recommendedName>
        <fullName evidence="1">Glycosyltransferase 2-like domain-containing protein</fullName>
    </recommendedName>
</protein>
<dbReference type="InterPro" id="IPR001173">
    <property type="entry name" value="Glyco_trans_2-like"/>
</dbReference>
<dbReference type="RefSeq" id="WP_110074201.1">
    <property type="nucleotide sequence ID" value="NZ_CM009896.1"/>
</dbReference>
<dbReference type="Gene3D" id="3.40.50.720">
    <property type="entry name" value="NAD(P)-binding Rossmann-like Domain"/>
    <property type="match status" value="1"/>
</dbReference>
<evidence type="ECO:0000259" key="1">
    <source>
        <dbReference type="Pfam" id="PF00535"/>
    </source>
</evidence>
<organism evidence="2 3">
    <name type="scientific">Butyrivibrio fibrisolvens</name>
    <dbReference type="NCBI Taxonomy" id="831"/>
    <lineage>
        <taxon>Bacteria</taxon>
        <taxon>Bacillati</taxon>
        <taxon>Bacillota</taxon>
        <taxon>Clostridia</taxon>
        <taxon>Lachnospirales</taxon>
        <taxon>Lachnospiraceae</taxon>
        <taxon>Butyrivibrio</taxon>
    </lineage>
</organism>
<gene>
    <name evidence="2" type="ORF">CPT75_20250</name>
</gene>
<evidence type="ECO:0000313" key="2">
    <source>
        <dbReference type="EMBL" id="PWT29264.1"/>
    </source>
</evidence>
<dbReference type="PANTHER" id="PTHR22916">
    <property type="entry name" value="GLYCOSYLTRANSFERASE"/>
    <property type="match status" value="1"/>
</dbReference>
<dbReference type="EMBL" id="NXNG01000001">
    <property type="protein sequence ID" value="PWT29264.1"/>
    <property type="molecule type" value="Genomic_DNA"/>
</dbReference>
<dbReference type="CDD" id="cd06433">
    <property type="entry name" value="GT_2_WfgS_like"/>
    <property type="match status" value="1"/>
</dbReference>
<name>A0A317G5C6_BUTFI</name>
<dbReference type="Gene3D" id="3.90.550.10">
    <property type="entry name" value="Spore Coat Polysaccharide Biosynthesis Protein SpsA, Chain A"/>
    <property type="match status" value="1"/>
</dbReference>
<dbReference type="Pfam" id="PF00535">
    <property type="entry name" value="Glycos_transf_2"/>
    <property type="match status" value="1"/>
</dbReference>
<sequence length="366" mass="42053">MFPKISVVTVVYNAEKTVERTIRSVIEQKYEKLEYIVIDGGSTDETVNIIKKYSDFITYWVSEPDGGIYDAMNKGIALATGDYICFLNADDWFCRRALHTVATFSEGIGADVLVGNIVSVDGTTKQLEYPKTLESILWGIPTAHQAFFVKTSCVGSFDTQYRIAADYKMLLDLYLSGKTIHYVPYSLVYFSLGGFSDQWYESSKEVYEISKEAILKSQIDNKEYYLGICNRIWLRKQIIHDVQNEDFALKVTDYIRELLPDNKEIIIWGTGGLANSFSRVIEIERSRIKYFVDNDESKWGENTYGCMTRNPLCLGEERNVSIFVLNELNSDEILDQILDMGLDESVEVFDYNTVMFNYENKVIREL</sequence>
<accession>A0A317G5C6</accession>
<dbReference type="InterPro" id="IPR029044">
    <property type="entry name" value="Nucleotide-diphossugar_trans"/>
</dbReference>
<dbReference type="SUPFAM" id="SSF53448">
    <property type="entry name" value="Nucleotide-diphospho-sugar transferases"/>
    <property type="match status" value="1"/>
</dbReference>
<dbReference type="AlphaFoldDB" id="A0A317G5C6"/>
<proteinExistence type="predicted"/>
<reference evidence="2 3" key="1">
    <citation type="submission" date="2017-09" db="EMBL/GenBank/DDBJ databases">
        <title>High-quality draft genome sequence of Butyrivibrio fibrisolvens INBov1, isolated from cow rumen.</title>
        <authorList>
            <person name="Rodriguez Hernaez J."/>
            <person name="Rivarola M."/>
            <person name="Paniego N."/>
            <person name="Cravero S."/>
            <person name="Ceron Cucchi M."/>
            <person name="Martinez M.C."/>
        </authorList>
    </citation>
    <scope>NUCLEOTIDE SEQUENCE [LARGE SCALE GENOMIC DNA]</scope>
    <source>
        <strain evidence="2 3">INBov1</strain>
    </source>
</reference>
<evidence type="ECO:0000313" key="3">
    <source>
        <dbReference type="Proteomes" id="UP000245488"/>
    </source>
</evidence>
<dbReference type="Proteomes" id="UP000245488">
    <property type="component" value="Chromosome"/>
</dbReference>
<feature type="domain" description="Glycosyltransferase 2-like" evidence="1">
    <location>
        <begin position="6"/>
        <end position="156"/>
    </location>
</feature>